<feature type="compositionally biased region" description="Low complexity" evidence="1">
    <location>
        <begin position="295"/>
        <end position="309"/>
    </location>
</feature>
<dbReference type="AlphaFoldDB" id="A0A2Z7ALU9"/>
<dbReference type="InterPro" id="IPR000719">
    <property type="entry name" value="Prot_kinase_dom"/>
</dbReference>
<dbReference type="Proteomes" id="UP000250235">
    <property type="component" value="Unassembled WGS sequence"/>
</dbReference>
<dbReference type="InterPro" id="IPR052751">
    <property type="entry name" value="Plant_MAPKKK"/>
</dbReference>
<dbReference type="GO" id="GO:0007165">
    <property type="term" value="P:signal transduction"/>
    <property type="evidence" value="ECO:0007669"/>
    <property type="project" value="TreeGrafter"/>
</dbReference>
<dbReference type="Gene3D" id="1.10.510.10">
    <property type="entry name" value="Transferase(Phosphotransferase) domain 1"/>
    <property type="match status" value="1"/>
</dbReference>
<evidence type="ECO:0000256" key="1">
    <source>
        <dbReference type="SAM" id="MobiDB-lite"/>
    </source>
</evidence>
<dbReference type="PANTHER" id="PTHR48011">
    <property type="entry name" value="CCR4-NOT TRANSCRIPTIONAL COMPLEX SUBUNIT CAF120-RELATED"/>
    <property type="match status" value="1"/>
</dbReference>
<organism evidence="3 4">
    <name type="scientific">Dorcoceras hygrometricum</name>
    <dbReference type="NCBI Taxonomy" id="472368"/>
    <lineage>
        <taxon>Eukaryota</taxon>
        <taxon>Viridiplantae</taxon>
        <taxon>Streptophyta</taxon>
        <taxon>Embryophyta</taxon>
        <taxon>Tracheophyta</taxon>
        <taxon>Spermatophyta</taxon>
        <taxon>Magnoliopsida</taxon>
        <taxon>eudicotyledons</taxon>
        <taxon>Gunneridae</taxon>
        <taxon>Pentapetalae</taxon>
        <taxon>asterids</taxon>
        <taxon>lamiids</taxon>
        <taxon>Lamiales</taxon>
        <taxon>Gesneriaceae</taxon>
        <taxon>Didymocarpoideae</taxon>
        <taxon>Trichosporeae</taxon>
        <taxon>Loxocarpinae</taxon>
        <taxon>Dorcoceras</taxon>
    </lineage>
</organism>
<dbReference type="OrthoDB" id="8693905at2759"/>
<dbReference type="EMBL" id="KV014454">
    <property type="protein sequence ID" value="KZV22110.1"/>
    <property type="molecule type" value="Genomic_DNA"/>
</dbReference>
<keyword evidence="4" id="KW-1185">Reference proteome</keyword>
<reference evidence="3 4" key="1">
    <citation type="journal article" date="2015" name="Proc. Natl. Acad. Sci. U.S.A.">
        <title>The resurrection genome of Boea hygrometrica: A blueprint for survival of dehydration.</title>
        <authorList>
            <person name="Xiao L."/>
            <person name="Yang G."/>
            <person name="Zhang L."/>
            <person name="Yang X."/>
            <person name="Zhao S."/>
            <person name="Ji Z."/>
            <person name="Zhou Q."/>
            <person name="Hu M."/>
            <person name="Wang Y."/>
            <person name="Chen M."/>
            <person name="Xu Y."/>
            <person name="Jin H."/>
            <person name="Xiao X."/>
            <person name="Hu G."/>
            <person name="Bao F."/>
            <person name="Hu Y."/>
            <person name="Wan P."/>
            <person name="Li L."/>
            <person name="Deng X."/>
            <person name="Kuang T."/>
            <person name="Xiang C."/>
            <person name="Zhu J.K."/>
            <person name="Oliver M.J."/>
            <person name="He Y."/>
        </authorList>
    </citation>
    <scope>NUCLEOTIDE SEQUENCE [LARGE SCALE GENOMIC DNA]</scope>
    <source>
        <strain evidence="4">cv. XS01</strain>
    </source>
</reference>
<evidence type="ECO:0000259" key="2">
    <source>
        <dbReference type="PROSITE" id="PS50011"/>
    </source>
</evidence>
<dbReference type="CDD" id="cd06606">
    <property type="entry name" value="STKc_MAPKKK"/>
    <property type="match status" value="1"/>
</dbReference>
<sequence length="334" mass="36943">MDWIRGEILGRGNFELCVFAVFFSDNEKLILDELKDCPEVIRCFGESFSYENGEKLYNVLLEYASGGALADRVKTCCDRGLPEHEVRRYTKALLKGLHYIHKLGYVHCDIKLQNILLGPNGGVKIADFGLAKRADGGKGRVSGCELRGTPLYMSPEVVCGGEQGPPADIWAIGCVVAEMITGAPVWRCSDLAGLIMTIGVGDEVPAVPDSLSEEGKDFLAKCFVKNPSKRWTAEMLLDHPFVCDDQEFEDLVDDKSASTSPRCPLDYADWESSTTSSITSLPSLEYPSETDILFSPESGSRSRSRPNSPVERLQQLVLKQSPDWSDCNDWVTIR</sequence>
<feature type="domain" description="Protein kinase" evidence="2">
    <location>
        <begin position="1"/>
        <end position="242"/>
    </location>
</feature>
<gene>
    <name evidence="3" type="ORF">F511_11638</name>
</gene>
<accession>A0A2Z7ALU9</accession>
<dbReference type="PROSITE" id="PS50011">
    <property type="entry name" value="PROTEIN_KINASE_DOM"/>
    <property type="match status" value="1"/>
</dbReference>
<evidence type="ECO:0000313" key="3">
    <source>
        <dbReference type="EMBL" id="KZV22110.1"/>
    </source>
</evidence>
<proteinExistence type="predicted"/>
<feature type="region of interest" description="Disordered" evidence="1">
    <location>
        <begin position="292"/>
        <end position="311"/>
    </location>
</feature>
<dbReference type="GO" id="GO:0004672">
    <property type="term" value="F:protein kinase activity"/>
    <property type="evidence" value="ECO:0007669"/>
    <property type="project" value="InterPro"/>
</dbReference>
<evidence type="ECO:0000313" key="4">
    <source>
        <dbReference type="Proteomes" id="UP000250235"/>
    </source>
</evidence>
<dbReference type="Pfam" id="PF00069">
    <property type="entry name" value="Pkinase"/>
    <property type="match status" value="1"/>
</dbReference>
<dbReference type="SMART" id="SM00220">
    <property type="entry name" value="S_TKc"/>
    <property type="match status" value="1"/>
</dbReference>
<dbReference type="PROSITE" id="PS00108">
    <property type="entry name" value="PROTEIN_KINASE_ST"/>
    <property type="match status" value="1"/>
</dbReference>
<dbReference type="InterPro" id="IPR008271">
    <property type="entry name" value="Ser/Thr_kinase_AS"/>
</dbReference>
<dbReference type="SUPFAM" id="SSF56112">
    <property type="entry name" value="Protein kinase-like (PK-like)"/>
    <property type="match status" value="1"/>
</dbReference>
<protein>
    <recommendedName>
        <fullName evidence="2">Protein kinase domain-containing protein</fullName>
    </recommendedName>
</protein>
<dbReference type="GO" id="GO:0005524">
    <property type="term" value="F:ATP binding"/>
    <property type="evidence" value="ECO:0007669"/>
    <property type="project" value="InterPro"/>
</dbReference>
<name>A0A2Z7ALU9_9LAMI</name>
<dbReference type="InterPro" id="IPR011009">
    <property type="entry name" value="Kinase-like_dom_sf"/>
</dbReference>
<dbReference type="PANTHER" id="PTHR48011:SF18">
    <property type="entry name" value="MITOGEN-ACTIVATED PROTEIN KINASE KINASE KINASE 19-RELATED"/>
    <property type="match status" value="1"/>
</dbReference>